<feature type="compositionally biased region" description="Acidic residues" evidence="1">
    <location>
        <begin position="151"/>
        <end position="168"/>
    </location>
</feature>
<dbReference type="EMBL" id="NKXS01002254">
    <property type="protein sequence ID" value="PIN14549.1"/>
    <property type="molecule type" value="Genomic_DNA"/>
</dbReference>
<organism evidence="3 4">
    <name type="scientific">Handroanthus impetiginosus</name>
    <dbReference type="NCBI Taxonomy" id="429701"/>
    <lineage>
        <taxon>Eukaryota</taxon>
        <taxon>Viridiplantae</taxon>
        <taxon>Streptophyta</taxon>
        <taxon>Embryophyta</taxon>
        <taxon>Tracheophyta</taxon>
        <taxon>Spermatophyta</taxon>
        <taxon>Magnoliopsida</taxon>
        <taxon>eudicotyledons</taxon>
        <taxon>Gunneridae</taxon>
        <taxon>Pentapetalae</taxon>
        <taxon>asterids</taxon>
        <taxon>lamiids</taxon>
        <taxon>Lamiales</taxon>
        <taxon>Bignoniaceae</taxon>
        <taxon>Crescentiina</taxon>
        <taxon>Tabebuia alliance</taxon>
        <taxon>Handroanthus</taxon>
    </lineage>
</organism>
<feature type="domain" description="DUF4216" evidence="2">
    <location>
        <begin position="19"/>
        <end position="66"/>
    </location>
</feature>
<dbReference type="STRING" id="429701.A0A2G9HAL9"/>
<gene>
    <name evidence="3" type="ORF">CDL12_12819</name>
</gene>
<comment type="caution">
    <text evidence="3">The sequence shown here is derived from an EMBL/GenBank/DDBJ whole genome shotgun (WGS) entry which is preliminary data.</text>
</comment>
<feature type="region of interest" description="Disordered" evidence="1">
    <location>
        <begin position="147"/>
        <end position="168"/>
    </location>
</feature>
<dbReference type="OrthoDB" id="1878503at2759"/>
<keyword evidence="4" id="KW-1185">Reference proteome</keyword>
<evidence type="ECO:0000256" key="1">
    <source>
        <dbReference type="SAM" id="MobiDB-lite"/>
    </source>
</evidence>
<protein>
    <recommendedName>
        <fullName evidence="2">DUF4216 domain-containing protein</fullName>
    </recommendedName>
</protein>
<evidence type="ECO:0000313" key="3">
    <source>
        <dbReference type="EMBL" id="PIN14549.1"/>
    </source>
</evidence>
<sequence length="168" mass="19675">MEFDSIQKTEMIAEPHKISTIRKDKHVVSIDIRSRWYKDEPLVLPNQVQQAFYIQDAKLGDNWRIVQRIHHRHLWDLAEQEQPDMVHLSNTEFKGQIDAFQRHDSNGDATVLDYDDIDLNNLAREDIEPDIVDDDVLNGLKEHGFDVKDDSCDEEDDTLNQYSDDDVI</sequence>
<dbReference type="Pfam" id="PF13952">
    <property type="entry name" value="DUF4216"/>
    <property type="match status" value="1"/>
</dbReference>
<reference evidence="4" key="1">
    <citation type="journal article" date="2018" name="Gigascience">
        <title>Genome assembly of the Pink Ipe (Handroanthus impetiginosus, Bignoniaceae), a highly valued, ecologically keystone Neotropical timber forest tree.</title>
        <authorList>
            <person name="Silva-Junior O.B."/>
            <person name="Grattapaglia D."/>
            <person name="Novaes E."/>
            <person name="Collevatti R.G."/>
        </authorList>
    </citation>
    <scope>NUCLEOTIDE SEQUENCE [LARGE SCALE GENOMIC DNA]</scope>
    <source>
        <strain evidence="4">cv. UFG-1</strain>
    </source>
</reference>
<dbReference type="Proteomes" id="UP000231279">
    <property type="component" value="Unassembled WGS sequence"/>
</dbReference>
<proteinExistence type="predicted"/>
<evidence type="ECO:0000313" key="4">
    <source>
        <dbReference type="Proteomes" id="UP000231279"/>
    </source>
</evidence>
<evidence type="ECO:0000259" key="2">
    <source>
        <dbReference type="Pfam" id="PF13952"/>
    </source>
</evidence>
<name>A0A2G9HAL9_9LAMI</name>
<dbReference type="AlphaFoldDB" id="A0A2G9HAL9"/>
<accession>A0A2G9HAL9</accession>
<dbReference type="InterPro" id="IPR025312">
    <property type="entry name" value="DUF4216"/>
</dbReference>